<accession>A0A402A001</accession>
<comment type="caution">
    <text evidence="1">The sequence shown here is derived from an EMBL/GenBank/DDBJ whole genome shotgun (WGS) entry which is preliminary data.</text>
</comment>
<protein>
    <submittedName>
        <fullName evidence="1">Uncharacterized protein</fullName>
    </submittedName>
</protein>
<proteinExistence type="predicted"/>
<organism evidence="1 2">
    <name type="scientific">Tengunoibacter tsumagoiensis</name>
    <dbReference type="NCBI Taxonomy" id="2014871"/>
    <lineage>
        <taxon>Bacteria</taxon>
        <taxon>Bacillati</taxon>
        <taxon>Chloroflexota</taxon>
        <taxon>Ktedonobacteria</taxon>
        <taxon>Ktedonobacterales</taxon>
        <taxon>Dictyobacteraceae</taxon>
        <taxon>Tengunoibacter</taxon>
    </lineage>
</organism>
<sequence>MQFHIFPMTEENARQVASWQYEAPYDFYNMDQDPGYESMKIKTVYRSKPCCSSSVRKACVYG</sequence>
<reference evidence="2" key="1">
    <citation type="submission" date="2018-12" db="EMBL/GenBank/DDBJ databases">
        <title>Tengunoibacter tsumagoiensis gen. nov., sp. nov., Dictyobacter kobayashii sp. nov., D. alpinus sp. nov., and D. joshuensis sp. nov. and description of Dictyobacteraceae fam. nov. within the order Ktedonobacterales isolated from Tengu-no-mugimeshi.</title>
        <authorList>
            <person name="Wang C.M."/>
            <person name="Zheng Y."/>
            <person name="Sakai Y."/>
            <person name="Toyoda A."/>
            <person name="Minakuchi Y."/>
            <person name="Abe K."/>
            <person name="Yokota A."/>
            <person name="Yabe S."/>
        </authorList>
    </citation>
    <scope>NUCLEOTIDE SEQUENCE [LARGE SCALE GENOMIC DNA]</scope>
    <source>
        <strain evidence="2">Uno3</strain>
    </source>
</reference>
<gene>
    <name evidence="1" type="ORF">KTT_23290</name>
</gene>
<dbReference type="Proteomes" id="UP000287352">
    <property type="component" value="Unassembled WGS sequence"/>
</dbReference>
<dbReference type="AlphaFoldDB" id="A0A402A001"/>
<evidence type="ECO:0000313" key="1">
    <source>
        <dbReference type="EMBL" id="GCE12470.1"/>
    </source>
</evidence>
<keyword evidence="2" id="KW-1185">Reference proteome</keyword>
<dbReference type="EMBL" id="BIFR01000001">
    <property type="protein sequence ID" value="GCE12470.1"/>
    <property type="molecule type" value="Genomic_DNA"/>
</dbReference>
<name>A0A402A001_9CHLR</name>
<evidence type="ECO:0000313" key="2">
    <source>
        <dbReference type="Proteomes" id="UP000287352"/>
    </source>
</evidence>